<proteinExistence type="predicted"/>
<comment type="caution">
    <text evidence="1">The sequence shown here is derived from an EMBL/GenBank/DDBJ whole genome shotgun (WGS) entry which is preliminary data.</text>
</comment>
<dbReference type="Proteomes" id="UP001056120">
    <property type="component" value="Linkage Group LG08"/>
</dbReference>
<keyword evidence="2" id="KW-1185">Reference proteome</keyword>
<gene>
    <name evidence="1" type="ORF">L1987_23919</name>
</gene>
<sequence length="85" mass="9586">MLISGRLLNHRRADPMSELGNINEEYVKKTSEETKPGKVQRSKDNSLKFRSLAGLKIQTLSLILCFEPMDLAIYFCVDVLGMILG</sequence>
<organism evidence="1 2">
    <name type="scientific">Smallanthus sonchifolius</name>
    <dbReference type="NCBI Taxonomy" id="185202"/>
    <lineage>
        <taxon>Eukaryota</taxon>
        <taxon>Viridiplantae</taxon>
        <taxon>Streptophyta</taxon>
        <taxon>Embryophyta</taxon>
        <taxon>Tracheophyta</taxon>
        <taxon>Spermatophyta</taxon>
        <taxon>Magnoliopsida</taxon>
        <taxon>eudicotyledons</taxon>
        <taxon>Gunneridae</taxon>
        <taxon>Pentapetalae</taxon>
        <taxon>asterids</taxon>
        <taxon>campanulids</taxon>
        <taxon>Asterales</taxon>
        <taxon>Asteraceae</taxon>
        <taxon>Asteroideae</taxon>
        <taxon>Heliantheae alliance</taxon>
        <taxon>Millerieae</taxon>
        <taxon>Smallanthus</taxon>
    </lineage>
</organism>
<name>A0ACB9IJ74_9ASTR</name>
<reference evidence="2" key="1">
    <citation type="journal article" date="2022" name="Mol. Ecol. Resour.">
        <title>The genomes of chicory, endive, great burdock and yacon provide insights into Asteraceae palaeo-polyploidization history and plant inulin production.</title>
        <authorList>
            <person name="Fan W."/>
            <person name="Wang S."/>
            <person name="Wang H."/>
            <person name="Wang A."/>
            <person name="Jiang F."/>
            <person name="Liu H."/>
            <person name="Zhao H."/>
            <person name="Xu D."/>
            <person name="Zhang Y."/>
        </authorList>
    </citation>
    <scope>NUCLEOTIDE SEQUENCE [LARGE SCALE GENOMIC DNA]</scope>
    <source>
        <strain evidence="2">cv. Yunnan</strain>
    </source>
</reference>
<evidence type="ECO:0000313" key="1">
    <source>
        <dbReference type="EMBL" id="KAI3807979.1"/>
    </source>
</evidence>
<protein>
    <submittedName>
        <fullName evidence="1">Uncharacterized protein</fullName>
    </submittedName>
</protein>
<evidence type="ECO:0000313" key="2">
    <source>
        <dbReference type="Proteomes" id="UP001056120"/>
    </source>
</evidence>
<dbReference type="EMBL" id="CM042025">
    <property type="protein sequence ID" value="KAI3807979.1"/>
    <property type="molecule type" value="Genomic_DNA"/>
</dbReference>
<accession>A0ACB9IJ74</accession>
<reference evidence="1 2" key="2">
    <citation type="journal article" date="2022" name="Mol. Ecol. Resour.">
        <title>The genomes of chicory, endive, great burdock and yacon provide insights into Asteraceae paleo-polyploidization history and plant inulin production.</title>
        <authorList>
            <person name="Fan W."/>
            <person name="Wang S."/>
            <person name="Wang H."/>
            <person name="Wang A."/>
            <person name="Jiang F."/>
            <person name="Liu H."/>
            <person name="Zhao H."/>
            <person name="Xu D."/>
            <person name="Zhang Y."/>
        </authorList>
    </citation>
    <scope>NUCLEOTIDE SEQUENCE [LARGE SCALE GENOMIC DNA]</scope>
    <source>
        <strain evidence="2">cv. Yunnan</strain>
        <tissue evidence="1">Leaves</tissue>
    </source>
</reference>